<accession>A0A2G8T7P9</accession>
<dbReference type="EMBL" id="PDOC01000041">
    <property type="protein sequence ID" value="PIL42032.1"/>
    <property type="molecule type" value="Genomic_DNA"/>
</dbReference>
<protein>
    <submittedName>
        <fullName evidence="1">Uncharacterized protein</fullName>
    </submittedName>
</protein>
<proteinExistence type="predicted"/>
<reference evidence="1 2" key="1">
    <citation type="submission" date="2017-10" db="EMBL/GenBank/DDBJ databases">
        <title>Massilia psychrophilum sp. nov., a novel purple-pigmented bacterium isolated from Tianshan glacier, Xinjiang Municipality, China.</title>
        <authorList>
            <person name="Wang H."/>
        </authorList>
    </citation>
    <scope>NUCLEOTIDE SEQUENCE [LARGE SCALE GENOMIC DNA]</scope>
    <source>
        <strain evidence="1 2">JCM 30074</strain>
    </source>
</reference>
<name>A0A2G8T7P9_9BURK</name>
<comment type="caution">
    <text evidence="1">The sequence shown here is derived from an EMBL/GenBank/DDBJ whole genome shotgun (WGS) entry which is preliminary data.</text>
</comment>
<gene>
    <name evidence="1" type="ORF">CR105_26415</name>
</gene>
<evidence type="ECO:0000313" key="1">
    <source>
        <dbReference type="EMBL" id="PIL42032.1"/>
    </source>
</evidence>
<dbReference type="RefSeq" id="WP_099793851.1">
    <property type="nucleotide sequence ID" value="NZ_PDOC01000041.1"/>
</dbReference>
<sequence>MPDIYVRSTDGAAGDDGSTWALAKDKIPAAPQAGPSATYVSSAHSQTSAAAVSIAMAGTIANPSKLVCATDTAAPPAAVAATAVVATTGANSISVQGSGYVQGIVFNCGDGFNYANLVLNSANSGTANAQRYDNCEFNLNDTHPSSLLVLGSGNSGDNTRTTLANCRIKLTSINHSVSLGGQVRINGGSMPGTSTPTLGLFNFINGYKLTEVLIENFDFSALSNSAILFIASSPGAQREGIAVFRNCKLPAGWVGSLVSASFDSPNLRVEMYNCDSGATNYRSWVETWAGSVKSETVIVKTGGASDGTTPKALKMAANTNANEPLCHLLSPLLAGWIDTPGAAKTVSVDIIHDSATPLTDAEVWLEVEYLGSSASPQGSRASSKRATLLTAAANVAASAATWTTTGLSAPSKQKLSVTFTPQMKGEFLARVVLAKAGKTIYVDPVAQVA</sequence>
<dbReference type="OrthoDB" id="8064878at2"/>
<keyword evidence="2" id="KW-1185">Reference proteome</keyword>
<dbReference type="Proteomes" id="UP000230390">
    <property type="component" value="Unassembled WGS sequence"/>
</dbReference>
<organism evidence="1 2">
    <name type="scientific">Massilia eurypsychrophila</name>
    <dbReference type="NCBI Taxonomy" id="1485217"/>
    <lineage>
        <taxon>Bacteria</taxon>
        <taxon>Pseudomonadati</taxon>
        <taxon>Pseudomonadota</taxon>
        <taxon>Betaproteobacteria</taxon>
        <taxon>Burkholderiales</taxon>
        <taxon>Oxalobacteraceae</taxon>
        <taxon>Telluria group</taxon>
        <taxon>Massilia</taxon>
    </lineage>
</organism>
<evidence type="ECO:0000313" key="2">
    <source>
        <dbReference type="Proteomes" id="UP000230390"/>
    </source>
</evidence>
<dbReference type="AlphaFoldDB" id="A0A2G8T7P9"/>